<reference evidence="2" key="1">
    <citation type="journal article" date="2021" name="Nat. Commun.">
        <title>Genetic determinants of endophytism in the Arabidopsis root mycobiome.</title>
        <authorList>
            <person name="Mesny F."/>
            <person name="Miyauchi S."/>
            <person name="Thiergart T."/>
            <person name="Pickel B."/>
            <person name="Atanasova L."/>
            <person name="Karlsson M."/>
            <person name="Huettel B."/>
            <person name="Barry K.W."/>
            <person name="Haridas S."/>
            <person name="Chen C."/>
            <person name="Bauer D."/>
            <person name="Andreopoulos W."/>
            <person name="Pangilinan J."/>
            <person name="LaButti K."/>
            <person name="Riley R."/>
            <person name="Lipzen A."/>
            <person name="Clum A."/>
            <person name="Drula E."/>
            <person name="Henrissat B."/>
            <person name="Kohler A."/>
            <person name="Grigoriev I.V."/>
            <person name="Martin F.M."/>
            <person name="Hacquard S."/>
        </authorList>
    </citation>
    <scope>NUCLEOTIDE SEQUENCE</scope>
    <source>
        <strain evidence="2">MPI-CAGE-CH-0235</strain>
    </source>
</reference>
<dbReference type="InterPro" id="IPR029063">
    <property type="entry name" value="SAM-dependent_MTases_sf"/>
</dbReference>
<evidence type="ECO:0000313" key="2">
    <source>
        <dbReference type="EMBL" id="KAH7304034.1"/>
    </source>
</evidence>
<evidence type="ECO:0000313" key="3">
    <source>
        <dbReference type="Proteomes" id="UP000813444"/>
    </source>
</evidence>
<comment type="similarity">
    <text evidence="1">Belongs to the methyltransferase superfamily. LaeA methyltransferase family.</text>
</comment>
<proteinExistence type="inferred from homology"/>
<dbReference type="OrthoDB" id="417697at2759"/>
<keyword evidence="3" id="KW-1185">Reference proteome</keyword>
<dbReference type="Proteomes" id="UP000813444">
    <property type="component" value="Unassembled WGS sequence"/>
</dbReference>
<dbReference type="AlphaFoldDB" id="A0A8K0SH21"/>
<gene>
    <name evidence="2" type="ORF">B0I35DRAFT_363898</name>
</gene>
<dbReference type="Gene3D" id="3.40.50.150">
    <property type="entry name" value="Vaccinia Virus protein VP39"/>
    <property type="match status" value="1"/>
</dbReference>
<name>A0A8K0SH21_9HYPO</name>
<dbReference type="CDD" id="cd02440">
    <property type="entry name" value="AdoMet_MTases"/>
    <property type="match status" value="1"/>
</dbReference>
<organism evidence="2 3">
    <name type="scientific">Stachybotrys elegans</name>
    <dbReference type="NCBI Taxonomy" id="80388"/>
    <lineage>
        <taxon>Eukaryota</taxon>
        <taxon>Fungi</taxon>
        <taxon>Dikarya</taxon>
        <taxon>Ascomycota</taxon>
        <taxon>Pezizomycotina</taxon>
        <taxon>Sordariomycetes</taxon>
        <taxon>Hypocreomycetidae</taxon>
        <taxon>Hypocreales</taxon>
        <taxon>Stachybotryaceae</taxon>
        <taxon>Stachybotrys</taxon>
    </lineage>
</organism>
<dbReference type="SUPFAM" id="SSF53335">
    <property type="entry name" value="S-adenosyl-L-methionine-dependent methyltransferases"/>
    <property type="match status" value="1"/>
</dbReference>
<evidence type="ECO:0008006" key="4">
    <source>
        <dbReference type="Google" id="ProtNLM"/>
    </source>
</evidence>
<dbReference type="PANTHER" id="PTHR43591:SF50">
    <property type="entry name" value="METHYLTRANSFERASE DOMAIN-CONTAINING PROTEIN-RELATED"/>
    <property type="match status" value="1"/>
</dbReference>
<sequence length="302" mass="33512">MSSSDQSGIRYYESSTYWLAPARNFRSSARLHLQHLLCQNTLGYLLEPHIEKDVSGSTQLAVADLGCGNGIWLLQLHDELAKRGVTATVSGYDINPINFPASAWLPSTIQLHQLDILSQSLPDDVLGTFDVVHVRAFVSIIVNSNTTPLLKAVLSLLKPGGWLQWEEVRAERFIVQSPSPEVSSTSCDTIVAMLKAAADAQGLSYEFVGCMDRHLADHGFDNVHVTTTKKRQQDYKGWTEDYLMVFEGLADHFPTKEQAPQAPMTKESWAQLFQQAVYETEKGVAIHQEEIVTAVGRKPLNG</sequence>
<evidence type="ECO:0000256" key="1">
    <source>
        <dbReference type="ARBA" id="ARBA00038158"/>
    </source>
</evidence>
<dbReference type="Pfam" id="PF13489">
    <property type="entry name" value="Methyltransf_23"/>
    <property type="match status" value="1"/>
</dbReference>
<accession>A0A8K0SH21</accession>
<dbReference type="PANTHER" id="PTHR43591">
    <property type="entry name" value="METHYLTRANSFERASE"/>
    <property type="match status" value="1"/>
</dbReference>
<comment type="caution">
    <text evidence="2">The sequence shown here is derived from an EMBL/GenBank/DDBJ whole genome shotgun (WGS) entry which is preliminary data.</text>
</comment>
<dbReference type="EMBL" id="JAGPNK010000026">
    <property type="protein sequence ID" value="KAH7304034.1"/>
    <property type="molecule type" value="Genomic_DNA"/>
</dbReference>
<protein>
    <recommendedName>
        <fullName evidence="4">Methyltransferase domain-containing protein</fullName>
    </recommendedName>
</protein>